<dbReference type="Pfam" id="PF00455">
    <property type="entry name" value="DeoRC"/>
    <property type="match status" value="1"/>
</dbReference>
<dbReference type="GO" id="GO:0003677">
    <property type="term" value="F:DNA binding"/>
    <property type="evidence" value="ECO:0007669"/>
    <property type="project" value="UniProtKB-KW"/>
</dbReference>
<dbReference type="InterPro" id="IPR014036">
    <property type="entry name" value="DeoR-like_C"/>
</dbReference>
<dbReference type="Proteomes" id="UP000539953">
    <property type="component" value="Unassembled WGS sequence"/>
</dbReference>
<dbReference type="SMART" id="SM00420">
    <property type="entry name" value="HTH_DEOR"/>
    <property type="match status" value="1"/>
</dbReference>
<dbReference type="PANTHER" id="PTHR30363:SF44">
    <property type="entry name" value="AGA OPERON TRANSCRIPTIONAL REPRESSOR-RELATED"/>
    <property type="match status" value="1"/>
</dbReference>
<dbReference type="GO" id="GO:0003700">
    <property type="term" value="F:DNA-binding transcription factor activity"/>
    <property type="evidence" value="ECO:0007669"/>
    <property type="project" value="InterPro"/>
</dbReference>
<dbReference type="Pfam" id="PF08220">
    <property type="entry name" value="HTH_DeoR"/>
    <property type="match status" value="1"/>
</dbReference>
<dbReference type="Gene3D" id="1.10.10.10">
    <property type="entry name" value="Winged helix-like DNA-binding domain superfamily/Winged helix DNA-binding domain"/>
    <property type="match status" value="1"/>
</dbReference>
<dbReference type="EMBL" id="JACHHK010000002">
    <property type="protein sequence ID" value="MBB5182741.1"/>
    <property type="molecule type" value="Genomic_DNA"/>
</dbReference>
<dbReference type="PRINTS" id="PR00037">
    <property type="entry name" value="HTHLACR"/>
</dbReference>
<dbReference type="PROSITE" id="PS00894">
    <property type="entry name" value="HTH_DEOR_1"/>
    <property type="match status" value="1"/>
</dbReference>
<dbReference type="SMART" id="SM01134">
    <property type="entry name" value="DeoRC"/>
    <property type="match status" value="1"/>
</dbReference>
<reference evidence="5 6" key="1">
    <citation type="submission" date="2020-08" db="EMBL/GenBank/DDBJ databases">
        <title>Genomic Encyclopedia of Type Strains, Phase IV (KMG-IV): sequencing the most valuable type-strain genomes for metagenomic binning, comparative biology and taxonomic classification.</title>
        <authorList>
            <person name="Goeker M."/>
        </authorList>
    </citation>
    <scope>NUCLEOTIDE SEQUENCE [LARGE SCALE GENOMIC DNA]</scope>
    <source>
        <strain evidence="5 6">DSM 25799</strain>
    </source>
</reference>
<evidence type="ECO:0000256" key="3">
    <source>
        <dbReference type="ARBA" id="ARBA00023163"/>
    </source>
</evidence>
<feature type="domain" description="HTH deoR-type" evidence="4">
    <location>
        <begin position="6"/>
        <end position="61"/>
    </location>
</feature>
<protein>
    <submittedName>
        <fullName evidence="5">DeoR/GlpR family transcriptional regulator of sugar metabolism</fullName>
    </submittedName>
</protein>
<dbReference type="AlphaFoldDB" id="A0A7W8FVZ6"/>
<dbReference type="InterPro" id="IPR001034">
    <property type="entry name" value="DeoR_HTH"/>
</dbReference>
<keyword evidence="3" id="KW-0804">Transcription</keyword>
<dbReference type="InterPro" id="IPR037171">
    <property type="entry name" value="NagB/RpiA_transferase-like"/>
</dbReference>
<keyword evidence="6" id="KW-1185">Reference proteome</keyword>
<dbReference type="RefSeq" id="WP_183327649.1">
    <property type="nucleotide sequence ID" value="NZ_JACHHK010000002.1"/>
</dbReference>
<evidence type="ECO:0000256" key="1">
    <source>
        <dbReference type="ARBA" id="ARBA00023015"/>
    </source>
</evidence>
<evidence type="ECO:0000313" key="5">
    <source>
        <dbReference type="EMBL" id="MBB5182741.1"/>
    </source>
</evidence>
<keyword evidence="1" id="KW-0805">Transcription regulation</keyword>
<dbReference type="PANTHER" id="PTHR30363">
    <property type="entry name" value="HTH-TYPE TRANSCRIPTIONAL REGULATOR SRLR-RELATED"/>
    <property type="match status" value="1"/>
</dbReference>
<dbReference type="SUPFAM" id="SSF100950">
    <property type="entry name" value="NagB/RpiA/CoA transferase-like"/>
    <property type="match status" value="1"/>
</dbReference>
<accession>A0A7W8FVZ6</accession>
<name>A0A7W8FVZ6_9FIRM</name>
<sequence>MKKLSIEERRKQIIELISINGTVKTSELAEKLGVSSETIRRDLNALTENGEINRWLGNAVVHKNDFGIYPISSRLENNKEEKIRICKEAISLIENDSVFFLDTGSTVLHFANLIKDKEFTIITNSLPVVNTLFDTKNRIIFTGGYINTKVSCSYGPETISFLQSVRVDAAIMGTSGFERHNGPTTNNFEDLDVKQHAINCAKKTFVLSDSSKATYSSMLKYAKWSDIDVLITSQETNKNIIESLSKSTKVIQV</sequence>
<dbReference type="InterPro" id="IPR050313">
    <property type="entry name" value="Carb_Metab_HTH_regulators"/>
</dbReference>
<organism evidence="5 6">
    <name type="scientific">Catenisphaera adipataccumulans</name>
    <dbReference type="NCBI Taxonomy" id="700500"/>
    <lineage>
        <taxon>Bacteria</taxon>
        <taxon>Bacillati</taxon>
        <taxon>Bacillota</taxon>
        <taxon>Erysipelotrichia</taxon>
        <taxon>Erysipelotrichales</taxon>
        <taxon>Erysipelotrichaceae</taxon>
        <taxon>Catenisphaera</taxon>
    </lineage>
</organism>
<dbReference type="InterPro" id="IPR036390">
    <property type="entry name" value="WH_DNA-bd_sf"/>
</dbReference>
<dbReference type="PROSITE" id="PS51000">
    <property type="entry name" value="HTH_DEOR_2"/>
    <property type="match status" value="1"/>
</dbReference>
<dbReference type="Gene3D" id="3.40.50.1360">
    <property type="match status" value="1"/>
</dbReference>
<proteinExistence type="predicted"/>
<keyword evidence="2" id="KW-0238">DNA-binding</keyword>
<evidence type="ECO:0000259" key="4">
    <source>
        <dbReference type="PROSITE" id="PS51000"/>
    </source>
</evidence>
<comment type="caution">
    <text evidence="5">The sequence shown here is derived from an EMBL/GenBank/DDBJ whole genome shotgun (WGS) entry which is preliminary data.</text>
</comment>
<dbReference type="InterPro" id="IPR036388">
    <property type="entry name" value="WH-like_DNA-bd_sf"/>
</dbReference>
<dbReference type="InterPro" id="IPR018356">
    <property type="entry name" value="Tscrpt_reg_HTH_DeoR_CS"/>
</dbReference>
<evidence type="ECO:0000313" key="6">
    <source>
        <dbReference type="Proteomes" id="UP000539953"/>
    </source>
</evidence>
<dbReference type="SUPFAM" id="SSF46785">
    <property type="entry name" value="Winged helix' DNA-binding domain"/>
    <property type="match status" value="1"/>
</dbReference>
<gene>
    <name evidence="5" type="ORF">HNQ47_000760</name>
</gene>
<evidence type="ECO:0000256" key="2">
    <source>
        <dbReference type="ARBA" id="ARBA00023125"/>
    </source>
</evidence>